<gene>
    <name evidence="2" type="ORF">Clacol_008299</name>
</gene>
<reference evidence="2" key="1">
    <citation type="submission" date="2021-10" db="EMBL/GenBank/DDBJ databases">
        <title>De novo Genome Assembly of Clathrus columnatus (Basidiomycota, Fungi) Using Illumina and Nanopore Sequence Data.</title>
        <authorList>
            <person name="Ogiso-Tanaka E."/>
            <person name="Itagaki H."/>
            <person name="Hosoya T."/>
            <person name="Hosaka K."/>
        </authorList>
    </citation>
    <scope>NUCLEOTIDE SEQUENCE</scope>
    <source>
        <strain evidence="2">MO-923</strain>
    </source>
</reference>
<protein>
    <submittedName>
        <fullName evidence="2">Uncharacterized protein</fullName>
    </submittedName>
</protein>
<keyword evidence="3" id="KW-1185">Reference proteome</keyword>
<feature type="region of interest" description="Disordered" evidence="1">
    <location>
        <begin position="339"/>
        <end position="378"/>
    </location>
</feature>
<feature type="region of interest" description="Disordered" evidence="1">
    <location>
        <begin position="506"/>
        <end position="529"/>
    </location>
</feature>
<proteinExistence type="predicted"/>
<evidence type="ECO:0000313" key="2">
    <source>
        <dbReference type="EMBL" id="GJJ14042.1"/>
    </source>
</evidence>
<dbReference type="EMBL" id="BPWL01000009">
    <property type="protein sequence ID" value="GJJ14042.1"/>
    <property type="molecule type" value="Genomic_DNA"/>
</dbReference>
<dbReference type="Proteomes" id="UP001050691">
    <property type="component" value="Unassembled WGS sequence"/>
</dbReference>
<organism evidence="2 3">
    <name type="scientific">Clathrus columnatus</name>
    <dbReference type="NCBI Taxonomy" id="1419009"/>
    <lineage>
        <taxon>Eukaryota</taxon>
        <taxon>Fungi</taxon>
        <taxon>Dikarya</taxon>
        <taxon>Basidiomycota</taxon>
        <taxon>Agaricomycotina</taxon>
        <taxon>Agaricomycetes</taxon>
        <taxon>Phallomycetidae</taxon>
        <taxon>Phallales</taxon>
        <taxon>Clathraceae</taxon>
        <taxon>Clathrus</taxon>
    </lineage>
</organism>
<accession>A0AAV5AHC0</accession>
<evidence type="ECO:0000313" key="3">
    <source>
        <dbReference type="Proteomes" id="UP001050691"/>
    </source>
</evidence>
<dbReference type="AlphaFoldDB" id="A0AAV5AHC0"/>
<feature type="compositionally biased region" description="Polar residues" evidence="1">
    <location>
        <begin position="359"/>
        <end position="376"/>
    </location>
</feature>
<comment type="caution">
    <text evidence="2">The sequence shown here is derived from an EMBL/GenBank/DDBJ whole genome shotgun (WGS) entry which is preliminary data.</text>
</comment>
<evidence type="ECO:0000256" key="1">
    <source>
        <dbReference type="SAM" id="MobiDB-lite"/>
    </source>
</evidence>
<sequence>MILAEDKRVSPPPYSPTAIPCQPERAGNGIRFSELPPNVLLRIVEATFPSYRTVDGLEPQRPCMHTLRSSYLETYLSLVKSPYTSDPFPIGSTEVSYEADSHVPPPIHSLQRETEVFDLFIALKTREDVWLDETYLHLEREDSFNDLFSVIQPRKRIEDLVRYYGLRYGYITLSDSPTCQKHSVHFSQITVSFAPRKVSLSLILPASARRSKQRINIADCTRARDEPLEIAAKKLTKALAARSARILCPVKSTKDKAQPSIHVWTTSEYLAHVARPRHYGGLKDSFQNGLRDCFDLPPPILNMFPNGIDIDALLEYINEMDESSTPEDNNFSDEVVMSVNQESEYEEDKPISDLPSPTFRPTRSNTAPTPTPANERTNMDELLPENSHRVRYDKGACKAFLSGEAQFDKKELEQRLHSLGQGLESRDDDNLPANEFDFLEEIQAYFFEDDDYIWNKNRRASRLCDEVALRRTSSFGVIASSQSLSSHTMFFDEGTSKPRLYPTPRFPSSNAIPSLERTPSAHSNGQTRVDGAGKINQVWEGVSGHSKF</sequence>
<name>A0AAV5AHC0_9AGAM</name>